<dbReference type="GO" id="GO:0000155">
    <property type="term" value="F:phosphorelay sensor kinase activity"/>
    <property type="evidence" value="ECO:0007669"/>
    <property type="project" value="InterPro"/>
</dbReference>
<dbReference type="Gene3D" id="3.30.565.10">
    <property type="entry name" value="Histidine kinase-like ATPase, C-terminal domain"/>
    <property type="match status" value="1"/>
</dbReference>
<evidence type="ECO:0000256" key="2">
    <source>
        <dbReference type="ARBA" id="ARBA00012438"/>
    </source>
</evidence>
<name>A0A7Y9C3V6_9FLAO</name>
<accession>A0A7Y9C3V6</accession>
<dbReference type="Pfam" id="PF02518">
    <property type="entry name" value="HATPase_c"/>
    <property type="match status" value="1"/>
</dbReference>
<dbReference type="Gene3D" id="1.10.287.130">
    <property type="match status" value="1"/>
</dbReference>
<dbReference type="SUPFAM" id="SSF47384">
    <property type="entry name" value="Homodimeric domain of signal transducing histidine kinase"/>
    <property type="match status" value="1"/>
</dbReference>
<keyword evidence="3" id="KW-0597">Phosphoprotein</keyword>
<dbReference type="InterPro" id="IPR035965">
    <property type="entry name" value="PAS-like_dom_sf"/>
</dbReference>
<evidence type="ECO:0000313" key="8">
    <source>
        <dbReference type="EMBL" id="NYA69511.1"/>
    </source>
</evidence>
<dbReference type="InterPro" id="IPR036890">
    <property type="entry name" value="HATPase_C_sf"/>
</dbReference>
<dbReference type="CDD" id="cd00082">
    <property type="entry name" value="HisKA"/>
    <property type="match status" value="1"/>
</dbReference>
<dbReference type="Pfam" id="PF08448">
    <property type="entry name" value="PAS_4"/>
    <property type="match status" value="1"/>
</dbReference>
<dbReference type="InterPro" id="IPR013656">
    <property type="entry name" value="PAS_4"/>
</dbReference>
<dbReference type="InterPro" id="IPR001610">
    <property type="entry name" value="PAC"/>
</dbReference>
<dbReference type="InterPro" id="IPR003661">
    <property type="entry name" value="HisK_dim/P_dom"/>
</dbReference>
<dbReference type="EMBL" id="JACBJI010000001">
    <property type="protein sequence ID" value="NYA69511.1"/>
    <property type="molecule type" value="Genomic_DNA"/>
</dbReference>
<evidence type="ECO:0000256" key="5">
    <source>
        <dbReference type="ARBA" id="ARBA00022777"/>
    </source>
</evidence>
<evidence type="ECO:0000313" key="9">
    <source>
        <dbReference type="Proteomes" id="UP000535020"/>
    </source>
</evidence>
<dbReference type="SMART" id="SM00388">
    <property type="entry name" value="HisKA"/>
    <property type="match status" value="1"/>
</dbReference>
<keyword evidence="5" id="KW-0418">Kinase</keyword>
<dbReference type="InterPro" id="IPR005467">
    <property type="entry name" value="His_kinase_dom"/>
</dbReference>
<dbReference type="EC" id="2.7.13.3" evidence="2"/>
<dbReference type="AlphaFoldDB" id="A0A7Y9C3V6"/>
<dbReference type="InterPro" id="IPR003594">
    <property type="entry name" value="HATPase_dom"/>
</dbReference>
<dbReference type="SMART" id="SM00387">
    <property type="entry name" value="HATPase_c"/>
    <property type="match status" value="1"/>
</dbReference>
<keyword evidence="4" id="KW-0808">Transferase</keyword>
<proteinExistence type="predicted"/>
<feature type="domain" description="PAC" evidence="7">
    <location>
        <begin position="86"/>
        <end position="138"/>
    </location>
</feature>
<evidence type="ECO:0000256" key="1">
    <source>
        <dbReference type="ARBA" id="ARBA00000085"/>
    </source>
</evidence>
<dbReference type="PRINTS" id="PR00344">
    <property type="entry name" value="BCTRLSENSOR"/>
</dbReference>
<evidence type="ECO:0000259" key="6">
    <source>
        <dbReference type="PROSITE" id="PS50109"/>
    </source>
</evidence>
<gene>
    <name evidence="8" type="ORF">HZF10_01155</name>
</gene>
<dbReference type="NCBIfam" id="TIGR00229">
    <property type="entry name" value="sensory_box"/>
    <property type="match status" value="2"/>
</dbReference>
<dbReference type="SMART" id="SM00091">
    <property type="entry name" value="PAS"/>
    <property type="match status" value="2"/>
</dbReference>
<dbReference type="Pfam" id="PF00512">
    <property type="entry name" value="HisKA"/>
    <property type="match status" value="1"/>
</dbReference>
<dbReference type="Proteomes" id="UP000535020">
    <property type="component" value="Unassembled WGS sequence"/>
</dbReference>
<dbReference type="Pfam" id="PF08447">
    <property type="entry name" value="PAS_3"/>
    <property type="match status" value="1"/>
</dbReference>
<evidence type="ECO:0000256" key="4">
    <source>
        <dbReference type="ARBA" id="ARBA00022679"/>
    </source>
</evidence>
<dbReference type="FunFam" id="3.30.450.20:FF:000099">
    <property type="entry name" value="Sensory box sensor histidine kinase"/>
    <property type="match status" value="1"/>
</dbReference>
<dbReference type="SUPFAM" id="SSF55874">
    <property type="entry name" value="ATPase domain of HSP90 chaperone/DNA topoisomerase II/histidine kinase"/>
    <property type="match status" value="1"/>
</dbReference>
<sequence length="525" mass="60071">MPDSKSLKKSPDIDDRFRMIADTAPILIWMSGIDKQCDFVNKGWLDFTGQTFDSMLGDGWEKCIHPDDLERCFSIFSSHFDKRQPYELEYRLLRHDGEFRWMCDKGVPRYETDGEFSGYIGSCSDIHDAKTLNDVLEEKVQARTAEILRQTQELTRQKEFSDIVFNASIDVIVVYGKELEFLAVNQAAKKMYGFTDSILGKKILEVYPNAENGQGHRDVLRALSGETVHNLVYKSAVADVYFEDFLIPLRKDGEIYAVLVVARDISHRIQSEMELKDLNKKLTSQNLDLQSTNEDLESFNYIASHDLQEPLRKVNMFAGRILEKDGEKLSEQSKDYFDRLTSATSRMQNLIQSLLEYSRMNSDDIRFAKTSLNKLLKEVKSGLEEVISEKHAVIENDDLPSISVVPLQFQQLLHNLVSNALKYAKPDIAPIIRISAETVKIEDRGNREFWKISVSDNGIGFDPVYKHKIFELFQRLHGKMEYEGTGIGLAICRKIAHIHHGFITADSKPGEGSVFNVYIPVKIKL</sequence>
<evidence type="ECO:0000259" key="7">
    <source>
        <dbReference type="PROSITE" id="PS50113"/>
    </source>
</evidence>
<dbReference type="Gene3D" id="3.30.450.20">
    <property type="entry name" value="PAS domain"/>
    <property type="match status" value="2"/>
</dbReference>
<dbReference type="PANTHER" id="PTHR43304">
    <property type="entry name" value="PHYTOCHROME-LIKE PROTEIN CPH1"/>
    <property type="match status" value="1"/>
</dbReference>
<protein>
    <recommendedName>
        <fullName evidence="2">histidine kinase</fullName>
        <ecNumber evidence="2">2.7.13.3</ecNumber>
    </recommendedName>
</protein>
<dbReference type="InterPro" id="IPR000014">
    <property type="entry name" value="PAS"/>
</dbReference>
<comment type="catalytic activity">
    <reaction evidence="1">
        <text>ATP + protein L-histidine = ADP + protein N-phospho-L-histidine.</text>
        <dbReference type="EC" id="2.7.13.3"/>
    </reaction>
</comment>
<comment type="caution">
    <text evidence="8">The sequence shown here is derived from an EMBL/GenBank/DDBJ whole genome shotgun (WGS) entry which is preliminary data.</text>
</comment>
<dbReference type="InterPro" id="IPR013655">
    <property type="entry name" value="PAS_fold_3"/>
</dbReference>
<dbReference type="PROSITE" id="PS50109">
    <property type="entry name" value="HIS_KIN"/>
    <property type="match status" value="1"/>
</dbReference>
<dbReference type="SMART" id="SM00086">
    <property type="entry name" value="PAC"/>
    <property type="match status" value="1"/>
</dbReference>
<dbReference type="InterPro" id="IPR004358">
    <property type="entry name" value="Sig_transdc_His_kin-like_C"/>
</dbReference>
<keyword evidence="9" id="KW-1185">Reference proteome</keyword>
<dbReference type="PROSITE" id="PS50113">
    <property type="entry name" value="PAC"/>
    <property type="match status" value="1"/>
</dbReference>
<dbReference type="InterPro" id="IPR052162">
    <property type="entry name" value="Sensor_kinase/Photoreceptor"/>
</dbReference>
<dbReference type="PANTHER" id="PTHR43304:SF1">
    <property type="entry name" value="PAC DOMAIN-CONTAINING PROTEIN"/>
    <property type="match status" value="1"/>
</dbReference>
<dbReference type="SUPFAM" id="SSF55785">
    <property type="entry name" value="PYP-like sensor domain (PAS domain)"/>
    <property type="match status" value="2"/>
</dbReference>
<feature type="domain" description="Histidine kinase" evidence="6">
    <location>
        <begin position="302"/>
        <end position="523"/>
    </location>
</feature>
<dbReference type="RefSeq" id="WP_176004336.1">
    <property type="nucleotide sequence ID" value="NZ_JABWMI010000002.1"/>
</dbReference>
<dbReference type="InterPro" id="IPR000700">
    <property type="entry name" value="PAS-assoc_C"/>
</dbReference>
<dbReference type="CDD" id="cd00130">
    <property type="entry name" value="PAS"/>
    <property type="match status" value="1"/>
</dbReference>
<reference evidence="8 9" key="1">
    <citation type="submission" date="2020-07" db="EMBL/GenBank/DDBJ databases">
        <authorList>
            <person name="Sun Q."/>
        </authorList>
    </citation>
    <scope>NUCLEOTIDE SEQUENCE [LARGE SCALE GENOMIC DNA]</scope>
    <source>
        <strain evidence="8 9">MAH-1</strain>
    </source>
</reference>
<organism evidence="8 9">
    <name type="scientific">Flavobacterium agri</name>
    <dbReference type="NCBI Taxonomy" id="2743471"/>
    <lineage>
        <taxon>Bacteria</taxon>
        <taxon>Pseudomonadati</taxon>
        <taxon>Bacteroidota</taxon>
        <taxon>Flavobacteriia</taxon>
        <taxon>Flavobacteriales</taxon>
        <taxon>Flavobacteriaceae</taxon>
        <taxon>Flavobacterium</taxon>
    </lineage>
</organism>
<evidence type="ECO:0000256" key="3">
    <source>
        <dbReference type="ARBA" id="ARBA00022553"/>
    </source>
</evidence>
<dbReference type="InterPro" id="IPR036097">
    <property type="entry name" value="HisK_dim/P_sf"/>
</dbReference>